<organism evidence="2 3">
    <name type="scientific">Flavobacterium alkalisoli</name>
    <dbReference type="NCBI Taxonomy" id="2602769"/>
    <lineage>
        <taxon>Bacteria</taxon>
        <taxon>Pseudomonadati</taxon>
        <taxon>Bacteroidota</taxon>
        <taxon>Flavobacteriia</taxon>
        <taxon>Flavobacteriales</taxon>
        <taxon>Flavobacteriaceae</taxon>
        <taxon>Flavobacterium</taxon>
    </lineage>
</organism>
<dbReference type="AlphaFoldDB" id="A0A5B9FYU4"/>
<evidence type="ECO:0000256" key="1">
    <source>
        <dbReference type="SAM" id="Phobius"/>
    </source>
</evidence>
<keyword evidence="1" id="KW-1133">Transmembrane helix</keyword>
<accession>A0A5B9FYU4</accession>
<keyword evidence="1" id="KW-0812">Transmembrane</keyword>
<dbReference type="KEGG" id="fak:FUA48_10925"/>
<gene>
    <name evidence="2" type="ORF">FUA48_10925</name>
</gene>
<dbReference type="RefSeq" id="WP_147583560.1">
    <property type="nucleotide sequence ID" value="NZ_CP042831.1"/>
</dbReference>
<feature type="transmembrane region" description="Helical" evidence="1">
    <location>
        <begin position="144"/>
        <end position="166"/>
    </location>
</feature>
<evidence type="ECO:0000313" key="3">
    <source>
        <dbReference type="Proteomes" id="UP000321222"/>
    </source>
</evidence>
<name>A0A5B9FYU4_9FLAO</name>
<reference evidence="2 3" key="1">
    <citation type="submission" date="2019-08" db="EMBL/GenBank/DDBJ databases">
        <title>Flavobacterium alkalisoli sp. nov., isolated from rhizosphere soil of Suaeda salsa.</title>
        <authorList>
            <person name="Sun J.-Q."/>
            <person name="Xu L."/>
        </authorList>
    </citation>
    <scope>NUCLEOTIDE SEQUENCE [LARGE SCALE GENOMIC DNA]</scope>
    <source>
        <strain evidence="2 3">XS-5</strain>
    </source>
</reference>
<feature type="transmembrane region" description="Helical" evidence="1">
    <location>
        <begin position="41"/>
        <end position="60"/>
    </location>
</feature>
<dbReference type="EMBL" id="CP042831">
    <property type="protein sequence ID" value="QEE50072.1"/>
    <property type="molecule type" value="Genomic_DNA"/>
</dbReference>
<dbReference type="OrthoDB" id="1448698at2"/>
<dbReference type="Proteomes" id="UP000321222">
    <property type="component" value="Chromosome"/>
</dbReference>
<feature type="transmembrane region" description="Helical" evidence="1">
    <location>
        <begin position="72"/>
        <end position="91"/>
    </location>
</feature>
<proteinExistence type="predicted"/>
<keyword evidence="1" id="KW-0472">Membrane</keyword>
<protein>
    <submittedName>
        <fullName evidence="2">Uncharacterized protein</fullName>
    </submittedName>
</protein>
<sequence>MSNKSKKENKESEEKRLRYIVNLEKHCERAQDHKKYSTDRFDILVISISTTALIFSIGFVKDFVKGINNVNYFTLKLSWLLFVMTIFFNLISQVSSYYANNYDYLVTKLILKEKRNRKELTCDEQYKQKKYDKRCRRCSKLTDVLNLVCLLFLTIGLVVLIFFFSMNI</sequence>
<evidence type="ECO:0000313" key="2">
    <source>
        <dbReference type="EMBL" id="QEE50072.1"/>
    </source>
</evidence>
<keyword evidence="3" id="KW-1185">Reference proteome</keyword>